<sequence>MRPDVRILSSGICRVVAPLLKRRRIHRRLPRAFLSGGAFGVFSGGQRIAGSWSCPHRRMSGLLRRKPPRPALYHRSARRLLVMMKRVMIALGLIACAAQAQAQDRQPGVLFLEQWDADGNGSVSRPEAHARRADMFAMFDQSGDCRLSAEELAGAAEYRQQMAEAGFGPAGGGRGTGMRAAMPLFLDADGDGFLSAAEFESGEARWFTRRDRSGDGVIAPDDFGRR</sequence>
<dbReference type="InterPro" id="IPR002048">
    <property type="entry name" value="EF_hand_dom"/>
</dbReference>
<evidence type="ECO:0000259" key="1">
    <source>
        <dbReference type="PROSITE" id="PS50222"/>
    </source>
</evidence>
<gene>
    <name evidence="2" type="ORF">FAZ78_05920</name>
</gene>
<name>A0A4U0YXC6_9RHOB</name>
<feature type="domain" description="EF-hand" evidence="1">
    <location>
        <begin position="127"/>
        <end position="162"/>
    </location>
</feature>
<dbReference type="AlphaFoldDB" id="A0A4U0YXC6"/>
<accession>A0A4U0YXC6</accession>
<comment type="caution">
    <text evidence="2">The sequence shown here is derived from an EMBL/GenBank/DDBJ whole genome shotgun (WGS) entry which is preliminary data.</text>
</comment>
<reference evidence="2 3" key="1">
    <citation type="submission" date="2019-04" db="EMBL/GenBank/DDBJ databases">
        <title>Crypto-aerobic microbial life in anoxic (sulfidic) marine sediments.</title>
        <authorList>
            <person name="Bhattacharya S."/>
            <person name="Roy C."/>
            <person name="Mondal N."/>
            <person name="Sarkar J."/>
            <person name="Mandal S."/>
            <person name="Rameez M.J."/>
            <person name="Ghosh W."/>
        </authorList>
    </citation>
    <scope>NUCLEOTIDE SEQUENCE [LARGE SCALE GENOMIC DNA]</scope>
    <source>
        <strain evidence="2 3">SBBC</strain>
    </source>
</reference>
<proteinExistence type="predicted"/>
<dbReference type="Gene3D" id="1.10.238.10">
    <property type="entry name" value="EF-hand"/>
    <property type="match status" value="2"/>
</dbReference>
<evidence type="ECO:0000313" key="2">
    <source>
        <dbReference type="EMBL" id="TKA97470.1"/>
    </source>
</evidence>
<organism evidence="2 3">
    <name type="scientific">Cereibacter changlensis</name>
    <dbReference type="NCBI Taxonomy" id="402884"/>
    <lineage>
        <taxon>Bacteria</taxon>
        <taxon>Pseudomonadati</taxon>
        <taxon>Pseudomonadota</taxon>
        <taxon>Alphaproteobacteria</taxon>
        <taxon>Rhodobacterales</taxon>
        <taxon>Paracoccaceae</taxon>
        <taxon>Cereibacter</taxon>
    </lineage>
</organism>
<protein>
    <submittedName>
        <fullName evidence="2">Calcium-binding protein</fullName>
    </submittedName>
</protein>
<dbReference type="EMBL" id="SWAU01000036">
    <property type="protein sequence ID" value="TKA97470.1"/>
    <property type="molecule type" value="Genomic_DNA"/>
</dbReference>
<dbReference type="InterPro" id="IPR011992">
    <property type="entry name" value="EF-hand-dom_pair"/>
</dbReference>
<dbReference type="InterPro" id="IPR018247">
    <property type="entry name" value="EF_Hand_1_Ca_BS"/>
</dbReference>
<dbReference type="GO" id="GO:0005509">
    <property type="term" value="F:calcium ion binding"/>
    <property type="evidence" value="ECO:0007669"/>
    <property type="project" value="InterPro"/>
</dbReference>
<dbReference type="Pfam" id="PF13202">
    <property type="entry name" value="EF-hand_5"/>
    <property type="match status" value="1"/>
</dbReference>
<dbReference type="PROSITE" id="PS00018">
    <property type="entry name" value="EF_HAND_1"/>
    <property type="match status" value="2"/>
</dbReference>
<evidence type="ECO:0000313" key="3">
    <source>
        <dbReference type="Proteomes" id="UP000306340"/>
    </source>
</evidence>
<dbReference type="Proteomes" id="UP000306340">
    <property type="component" value="Unassembled WGS sequence"/>
</dbReference>
<dbReference type="PROSITE" id="PS50222">
    <property type="entry name" value="EF_HAND_2"/>
    <property type="match status" value="1"/>
</dbReference>
<dbReference type="SUPFAM" id="SSF47473">
    <property type="entry name" value="EF-hand"/>
    <property type="match status" value="1"/>
</dbReference>